<dbReference type="EMBL" id="CABFNO020001546">
    <property type="protein sequence ID" value="CAG9997703.1"/>
    <property type="molecule type" value="Genomic_DNA"/>
</dbReference>
<reference evidence="2 3" key="2">
    <citation type="submission" date="2021-10" db="EMBL/GenBank/DDBJ databases">
        <authorList>
            <person name="Piombo E."/>
        </authorList>
    </citation>
    <scope>NUCLEOTIDE SEQUENCE [LARGE SCALE GENOMIC DNA]</scope>
</reference>
<keyword evidence="3" id="KW-1185">Reference proteome</keyword>
<dbReference type="Proteomes" id="UP000754883">
    <property type="component" value="Unassembled WGS sequence"/>
</dbReference>
<reference evidence="3" key="1">
    <citation type="submission" date="2019-06" db="EMBL/GenBank/DDBJ databases">
        <authorList>
            <person name="Broberg M."/>
        </authorList>
    </citation>
    <scope>NUCLEOTIDE SEQUENCE [LARGE SCALE GENOMIC DNA]</scope>
</reference>
<proteinExistence type="predicted"/>
<gene>
    <name evidence="2" type="ORF">CBYS24578_00003269</name>
</gene>
<dbReference type="AlphaFoldDB" id="A0A9N9US91"/>
<evidence type="ECO:0000256" key="1">
    <source>
        <dbReference type="SAM" id="MobiDB-lite"/>
    </source>
</evidence>
<feature type="region of interest" description="Disordered" evidence="1">
    <location>
        <begin position="1"/>
        <end position="26"/>
    </location>
</feature>
<sequence>MADKQYKYRQEISQHAPGGQNRRNGGWLLLSQALRGRNGQVQTEESTTSGLRAPVASATYLWTSANLNGPSAYA</sequence>
<feature type="compositionally biased region" description="Basic and acidic residues" evidence="1">
    <location>
        <begin position="1"/>
        <end position="12"/>
    </location>
</feature>
<accession>A0A9N9US91</accession>
<evidence type="ECO:0000313" key="2">
    <source>
        <dbReference type="EMBL" id="CAG9997703.1"/>
    </source>
</evidence>
<comment type="caution">
    <text evidence="2">The sequence shown here is derived from an EMBL/GenBank/DDBJ whole genome shotgun (WGS) entry which is preliminary data.</text>
</comment>
<evidence type="ECO:0000313" key="3">
    <source>
        <dbReference type="Proteomes" id="UP000754883"/>
    </source>
</evidence>
<organism evidence="2 3">
    <name type="scientific">Clonostachys byssicola</name>
    <dbReference type="NCBI Taxonomy" id="160290"/>
    <lineage>
        <taxon>Eukaryota</taxon>
        <taxon>Fungi</taxon>
        <taxon>Dikarya</taxon>
        <taxon>Ascomycota</taxon>
        <taxon>Pezizomycotina</taxon>
        <taxon>Sordariomycetes</taxon>
        <taxon>Hypocreomycetidae</taxon>
        <taxon>Hypocreales</taxon>
        <taxon>Bionectriaceae</taxon>
        <taxon>Clonostachys</taxon>
    </lineage>
</organism>
<name>A0A9N9US91_9HYPO</name>
<protein>
    <submittedName>
        <fullName evidence="2">Uncharacterized protein</fullName>
    </submittedName>
</protein>